<feature type="compositionally biased region" description="Basic and acidic residues" evidence="1">
    <location>
        <begin position="697"/>
        <end position="708"/>
    </location>
</feature>
<feature type="region of interest" description="Disordered" evidence="1">
    <location>
        <begin position="423"/>
        <end position="458"/>
    </location>
</feature>
<proteinExistence type="predicted"/>
<keyword evidence="4" id="KW-1185">Reference proteome</keyword>
<feature type="compositionally biased region" description="Low complexity" evidence="1">
    <location>
        <begin position="667"/>
        <end position="682"/>
    </location>
</feature>
<feature type="region of interest" description="Disordered" evidence="1">
    <location>
        <begin position="1"/>
        <end position="124"/>
    </location>
</feature>
<feature type="transmembrane region" description="Helical" evidence="2">
    <location>
        <begin position="627"/>
        <end position="645"/>
    </location>
</feature>
<feature type="region of interest" description="Disordered" evidence="1">
    <location>
        <begin position="591"/>
        <end position="613"/>
    </location>
</feature>
<feature type="region of interest" description="Disordered" evidence="1">
    <location>
        <begin position="733"/>
        <end position="764"/>
    </location>
</feature>
<keyword evidence="2" id="KW-0812">Transmembrane</keyword>
<gene>
    <name evidence="3" type="ORF">DM860_003771</name>
</gene>
<evidence type="ECO:0000313" key="4">
    <source>
        <dbReference type="Proteomes" id="UP000249390"/>
    </source>
</evidence>
<feature type="region of interest" description="Disordered" evidence="1">
    <location>
        <begin position="252"/>
        <end position="309"/>
    </location>
</feature>
<dbReference type="PANTHER" id="PTHR34775:SF4">
    <property type="entry name" value="TRANSMEMBRANE PROTEIN"/>
    <property type="match status" value="1"/>
</dbReference>
<accession>A0A328DGY8</accession>
<feature type="compositionally biased region" description="Low complexity" evidence="1">
    <location>
        <begin position="104"/>
        <end position="116"/>
    </location>
</feature>
<keyword evidence="2" id="KW-0472">Membrane</keyword>
<dbReference type="PANTHER" id="PTHR34775">
    <property type="entry name" value="TRANSMEMBRANE PROTEIN"/>
    <property type="match status" value="1"/>
</dbReference>
<feature type="compositionally biased region" description="Basic and acidic residues" evidence="1">
    <location>
        <begin position="64"/>
        <end position="90"/>
    </location>
</feature>
<feature type="compositionally biased region" description="Basic and acidic residues" evidence="1">
    <location>
        <begin position="298"/>
        <end position="309"/>
    </location>
</feature>
<evidence type="ECO:0000313" key="3">
    <source>
        <dbReference type="EMBL" id="RAL45012.1"/>
    </source>
</evidence>
<keyword evidence="2" id="KW-1133">Transmembrane helix</keyword>
<feature type="compositionally biased region" description="Polar residues" evidence="1">
    <location>
        <begin position="709"/>
        <end position="721"/>
    </location>
</feature>
<dbReference type="EMBL" id="NQVE01000142">
    <property type="protein sequence ID" value="RAL45012.1"/>
    <property type="molecule type" value="Genomic_DNA"/>
</dbReference>
<dbReference type="Proteomes" id="UP000249390">
    <property type="component" value="Unassembled WGS sequence"/>
</dbReference>
<protein>
    <submittedName>
        <fullName evidence="3">Uncharacterized protein</fullName>
    </submittedName>
</protein>
<sequence>MANPSNRSPSPLPTRPRTSTEPNSAARRSFGGTPSPIPLPLSNTGRRSFCRSCPPSPSNSPADSGRRGLQVKEEMPESWDCSEKENERAAKLRSPAKGSKNFMSPTFSAASKFSSSPKKKVLVERNEPVRTSISLCDGKATFFSSISSDPTENSIPKPEIRPGTKSLRKVTFSEAPLHYDDETDVTDSDSLSNEKCLRLPFLDMSPCMNHASPRPRFTLYSPKPSLEVLKSTEKGFDMVGEPKQLGESFMSAVVSEDSDSESQSDDSHTESDDSSSTTEEEMAVEEERKSLEEEEEEIGLKPEAEELAKEIPEGEKKSRIFICLKWAFTAFFLMVAACVSISVTDSPVFNGYGVEDVNLADLSSYWGSQVPSTLNDHQFGRFSIPLTFPTDELSPMFFTNSTCLIGRTEWEFKVDRVFEKLEEEQDHELDDEAESEDLVKEDEVEEEADSDFEEALEDEDDVPDIELGGKVEVEDLVDEESVGSAEEDEILAIAVVAKDDGIIELDSPTNDVQSEEVHTDFAEIMEISVLEAVEDDVHFELDSPISDVLQPEEEEVPSQFAYNRKISALEEAGELDVGFDDDDDHLANIAGEKDGSFSGDESPASQMHHEEGRNGFNKSLGISATPLLLVSAGAVAAAAAVFIFVKQNSRMMIGEDQKQETVVNAVTDSGTSSEVSTSCNSTSRRRGRRMAGEAEEEEKRKASSRRESVATSDFSWGSLSYGSFTTYEKIPLKHHHLGSGGGDEGMTPVRRSSRIRSQVITSPS</sequence>
<evidence type="ECO:0000256" key="2">
    <source>
        <dbReference type="SAM" id="Phobius"/>
    </source>
</evidence>
<name>A0A328DGY8_9ASTE</name>
<dbReference type="AlphaFoldDB" id="A0A328DGY8"/>
<comment type="caution">
    <text evidence="3">The sequence shown here is derived from an EMBL/GenBank/DDBJ whole genome shotgun (WGS) entry which is preliminary data.</text>
</comment>
<evidence type="ECO:0000256" key="1">
    <source>
        <dbReference type="SAM" id="MobiDB-lite"/>
    </source>
</evidence>
<feature type="compositionally biased region" description="Low complexity" evidence="1">
    <location>
        <begin position="1"/>
        <end position="22"/>
    </location>
</feature>
<reference evidence="3 4" key="1">
    <citation type="submission" date="2018-06" db="EMBL/GenBank/DDBJ databases">
        <title>The Genome of Cuscuta australis (Dodder) Provides Insight into the Evolution of Plant Parasitism.</title>
        <authorList>
            <person name="Liu H."/>
        </authorList>
    </citation>
    <scope>NUCLEOTIDE SEQUENCE [LARGE SCALE GENOMIC DNA]</scope>
    <source>
        <strain evidence="4">cv. Yunnan</strain>
        <tissue evidence="3">Vines</tissue>
    </source>
</reference>
<feature type="region of interest" description="Disordered" evidence="1">
    <location>
        <begin position="664"/>
        <end position="721"/>
    </location>
</feature>
<organism evidence="3 4">
    <name type="scientific">Cuscuta australis</name>
    <dbReference type="NCBI Taxonomy" id="267555"/>
    <lineage>
        <taxon>Eukaryota</taxon>
        <taxon>Viridiplantae</taxon>
        <taxon>Streptophyta</taxon>
        <taxon>Embryophyta</taxon>
        <taxon>Tracheophyta</taxon>
        <taxon>Spermatophyta</taxon>
        <taxon>Magnoliopsida</taxon>
        <taxon>eudicotyledons</taxon>
        <taxon>Gunneridae</taxon>
        <taxon>Pentapetalae</taxon>
        <taxon>asterids</taxon>
        <taxon>lamiids</taxon>
        <taxon>Solanales</taxon>
        <taxon>Convolvulaceae</taxon>
        <taxon>Cuscuteae</taxon>
        <taxon>Cuscuta</taxon>
        <taxon>Cuscuta subgen. Grammica</taxon>
        <taxon>Cuscuta sect. Cleistogrammica</taxon>
    </lineage>
</organism>